<gene>
    <name evidence="2" type="ORF">MUN87_19430</name>
</gene>
<protein>
    <submittedName>
        <fullName evidence="2">LytTR family transcriptional regulator DNA-binding domain-containing protein</fullName>
    </submittedName>
</protein>
<dbReference type="PIRSF" id="PIRSF036612">
    <property type="entry name" value="ABC_ATP_LytTR"/>
    <property type="match status" value="1"/>
</dbReference>
<sequence>MVSFKIDSEHSVSDILPSFSLTVEEASTASLYCDADMQGEIMHFLHKQNNVCVFDQKDGLYQRLSVEDNITFFHKWFRCSVPLAEILVLFELQSCVKSPLHKCTVSEIRRIHFAKYFMSGSSPMIFREPIYNIDIRSINTFIKMLQKIKEKHIPVLVLVSNMEHALLLGDVAYKLQYKGLQKIEVENQDEHASSVETENTSISLLKIPARVDDKIILFDPPEIDYIESQDGKAVIVINETSYIMDSTLTKMEKKLELYGFYRCHRSYIVNLQKVREIITWSKNTYSLRIDNKVQSTIPLSRTKIQDIREKFNL</sequence>
<evidence type="ECO:0000313" key="3">
    <source>
        <dbReference type="Proteomes" id="UP000831537"/>
    </source>
</evidence>
<dbReference type="InterPro" id="IPR007492">
    <property type="entry name" value="LytTR_DNA-bd_dom"/>
</dbReference>
<dbReference type="GO" id="GO:0003677">
    <property type="term" value="F:DNA binding"/>
    <property type="evidence" value="ECO:0007669"/>
    <property type="project" value="UniProtKB-KW"/>
</dbReference>
<dbReference type="EMBL" id="CP095071">
    <property type="protein sequence ID" value="UOQ84799.1"/>
    <property type="molecule type" value="Genomic_DNA"/>
</dbReference>
<dbReference type="PANTHER" id="PTHR37299">
    <property type="entry name" value="TRANSCRIPTIONAL REGULATOR-RELATED"/>
    <property type="match status" value="1"/>
</dbReference>
<keyword evidence="3" id="KW-1185">Reference proteome</keyword>
<dbReference type="RefSeq" id="WP_244743069.1">
    <property type="nucleotide sequence ID" value="NZ_CP095071.1"/>
</dbReference>
<dbReference type="SMART" id="SM00850">
    <property type="entry name" value="LytTR"/>
    <property type="match status" value="1"/>
</dbReference>
<dbReference type="Pfam" id="PF04397">
    <property type="entry name" value="LytTR"/>
    <property type="match status" value="1"/>
</dbReference>
<keyword evidence="2" id="KW-0238">DNA-binding</keyword>
<dbReference type="InterPro" id="IPR027417">
    <property type="entry name" value="P-loop_NTPase"/>
</dbReference>
<feature type="domain" description="HTH LytTR-type" evidence="1">
    <location>
        <begin position="207"/>
        <end position="313"/>
    </location>
</feature>
<dbReference type="Proteomes" id="UP000831537">
    <property type="component" value="Chromosome"/>
</dbReference>
<evidence type="ECO:0000313" key="2">
    <source>
        <dbReference type="EMBL" id="UOQ84799.1"/>
    </source>
</evidence>
<proteinExistence type="predicted"/>
<dbReference type="InterPro" id="IPR012046">
    <property type="entry name" value="LytTR_ABC"/>
</dbReference>
<accession>A0ABY4GKR1</accession>
<dbReference type="PANTHER" id="PTHR37299:SF1">
    <property type="entry name" value="STAGE 0 SPORULATION PROTEIN A HOMOLOG"/>
    <property type="match status" value="1"/>
</dbReference>
<dbReference type="InterPro" id="IPR046947">
    <property type="entry name" value="LytR-like"/>
</dbReference>
<dbReference type="Gene3D" id="3.40.50.300">
    <property type="entry name" value="P-loop containing nucleotide triphosphate hydrolases"/>
    <property type="match status" value="1"/>
</dbReference>
<dbReference type="PROSITE" id="PS50930">
    <property type="entry name" value="HTH_LYTTR"/>
    <property type="match status" value="1"/>
</dbReference>
<name>A0ABY4GKR1_9BACI</name>
<reference evidence="2 3" key="1">
    <citation type="submission" date="2022-04" db="EMBL/GenBank/DDBJ databases">
        <title>Gracilibacillus sp. isolated from saltern.</title>
        <authorList>
            <person name="Won M."/>
            <person name="Lee C.-M."/>
            <person name="Woen H.-Y."/>
            <person name="Kwon S.-W."/>
        </authorList>
    </citation>
    <scope>NUCLEOTIDE SEQUENCE [LARGE SCALE GENOMIC DNA]</scope>
    <source>
        <strain evidence="2 3">SSPM10-3</strain>
    </source>
</reference>
<evidence type="ECO:0000259" key="1">
    <source>
        <dbReference type="PROSITE" id="PS50930"/>
    </source>
</evidence>
<organism evidence="2 3">
    <name type="scientific">Gracilibacillus salinarum</name>
    <dbReference type="NCBI Taxonomy" id="2932255"/>
    <lineage>
        <taxon>Bacteria</taxon>
        <taxon>Bacillati</taxon>
        <taxon>Bacillota</taxon>
        <taxon>Bacilli</taxon>
        <taxon>Bacillales</taxon>
        <taxon>Bacillaceae</taxon>
        <taxon>Gracilibacillus</taxon>
    </lineage>
</organism>
<dbReference type="SUPFAM" id="SSF52540">
    <property type="entry name" value="P-loop containing nucleoside triphosphate hydrolases"/>
    <property type="match status" value="1"/>
</dbReference>
<dbReference type="Gene3D" id="2.40.50.1020">
    <property type="entry name" value="LytTr DNA-binding domain"/>
    <property type="match status" value="1"/>
</dbReference>